<dbReference type="GO" id="GO:0005576">
    <property type="term" value="C:extracellular region"/>
    <property type="evidence" value="ECO:0007669"/>
    <property type="project" value="TreeGrafter"/>
</dbReference>
<dbReference type="Gene3D" id="3.20.20.80">
    <property type="entry name" value="Glycosidases"/>
    <property type="match status" value="1"/>
</dbReference>
<dbReference type="InterPro" id="IPR001223">
    <property type="entry name" value="Glyco_hydro18_cat"/>
</dbReference>
<dbReference type="Pfam" id="PF00704">
    <property type="entry name" value="Glyco_hydro_18"/>
    <property type="match status" value="1"/>
</dbReference>
<dbReference type="InterPro" id="IPR029070">
    <property type="entry name" value="Chitinase_insertion_sf"/>
</dbReference>
<dbReference type="Proteomes" id="UP001318040">
    <property type="component" value="Chromosome 80"/>
</dbReference>
<dbReference type="Gene3D" id="3.10.50.10">
    <property type="match status" value="1"/>
</dbReference>
<evidence type="ECO:0000313" key="6">
    <source>
        <dbReference type="Proteomes" id="UP001318040"/>
    </source>
</evidence>
<feature type="transmembrane region" description="Helical" evidence="4">
    <location>
        <begin position="55"/>
        <end position="76"/>
    </location>
</feature>
<sequence length="318" mass="35720">MHLCVSPAPSIPAARVLNFFVYARVLNIFMYARVLNVFMYARVLNVFMYARVLNILMYARVLNVFMYVRVLNFFMYARVLNFFMYARVLNFCIHASLRLARAVDPRPRFSAMASRRDHRQVFVASTVGFLRTYGFDGLDLDWEYPAQRGSPAVDKQRFTSLLKELRSAFDEEEVLAQGRPRLLLAVAVSPIASIVDGSYEVEKIHQYLDFINVMCYDMQNWNGKTSHHSPLFSSSLYPEQTTTESAVKLWLDRGVPPSKLVVGVPAYATTFTLSGAGTALGAPSSGPGEAGAFTGTAGTLAYYEVAPRSHAVNFSFIY</sequence>
<evidence type="ECO:0000256" key="4">
    <source>
        <dbReference type="SAM" id="Phobius"/>
    </source>
</evidence>
<dbReference type="GO" id="GO:0005975">
    <property type="term" value="P:carbohydrate metabolic process"/>
    <property type="evidence" value="ECO:0007669"/>
    <property type="project" value="InterPro"/>
</dbReference>
<feature type="domain" description="GH18" evidence="5">
    <location>
        <begin position="14"/>
        <end position="318"/>
    </location>
</feature>
<keyword evidence="4" id="KW-0472">Membrane</keyword>
<dbReference type="KEGG" id="pmrn:116957673"/>
<dbReference type="SMART" id="SM00636">
    <property type="entry name" value="Glyco_18"/>
    <property type="match status" value="1"/>
</dbReference>
<keyword evidence="1" id="KW-0378">Hydrolase</keyword>
<dbReference type="InterPro" id="IPR011583">
    <property type="entry name" value="Chitinase_II/V-like_cat"/>
</dbReference>
<comment type="similarity">
    <text evidence="3">Belongs to the glycosyl hydrolase 18 family.</text>
</comment>
<dbReference type="GO" id="GO:0008061">
    <property type="term" value="F:chitin binding"/>
    <property type="evidence" value="ECO:0007669"/>
    <property type="project" value="InterPro"/>
</dbReference>
<dbReference type="InterPro" id="IPR017853">
    <property type="entry name" value="GH"/>
</dbReference>
<dbReference type="GO" id="GO:0004568">
    <property type="term" value="F:chitinase activity"/>
    <property type="evidence" value="ECO:0007669"/>
    <property type="project" value="TreeGrafter"/>
</dbReference>
<dbReference type="PROSITE" id="PS01095">
    <property type="entry name" value="GH18_1"/>
    <property type="match status" value="1"/>
</dbReference>
<proteinExistence type="inferred from homology"/>
<dbReference type="InterPro" id="IPR050314">
    <property type="entry name" value="Glycosyl_Hydrlase_18"/>
</dbReference>
<keyword evidence="6" id="KW-1185">Reference proteome</keyword>
<evidence type="ECO:0000256" key="3">
    <source>
        <dbReference type="RuleBase" id="RU004453"/>
    </source>
</evidence>
<keyword evidence="4" id="KW-0812">Transmembrane</keyword>
<feature type="transmembrane region" description="Helical" evidence="4">
    <location>
        <begin position="20"/>
        <end position="43"/>
    </location>
</feature>
<name>A0AAJ7UHI1_PETMA</name>
<organism evidence="6 7">
    <name type="scientific">Petromyzon marinus</name>
    <name type="common">Sea lamprey</name>
    <dbReference type="NCBI Taxonomy" id="7757"/>
    <lineage>
        <taxon>Eukaryota</taxon>
        <taxon>Metazoa</taxon>
        <taxon>Chordata</taxon>
        <taxon>Craniata</taxon>
        <taxon>Vertebrata</taxon>
        <taxon>Cyclostomata</taxon>
        <taxon>Hyperoartia</taxon>
        <taxon>Petromyzontiformes</taxon>
        <taxon>Petromyzontidae</taxon>
        <taxon>Petromyzon</taxon>
    </lineage>
</organism>
<dbReference type="RefSeq" id="XP_032835874.1">
    <property type="nucleotide sequence ID" value="XM_032979983.1"/>
</dbReference>
<keyword evidence="2" id="KW-0326">Glycosidase</keyword>
<dbReference type="InterPro" id="IPR001579">
    <property type="entry name" value="Glyco_hydro_18_chit_AS"/>
</dbReference>
<dbReference type="PROSITE" id="PS51910">
    <property type="entry name" value="GH18_2"/>
    <property type="match status" value="1"/>
</dbReference>
<reference evidence="7" key="1">
    <citation type="submission" date="2025-08" db="UniProtKB">
        <authorList>
            <consortium name="RefSeq"/>
        </authorList>
    </citation>
    <scope>IDENTIFICATION</scope>
    <source>
        <tissue evidence="7">Sperm</tissue>
    </source>
</reference>
<dbReference type="PANTHER" id="PTHR11177">
    <property type="entry name" value="CHITINASE"/>
    <property type="match status" value="1"/>
</dbReference>
<dbReference type="AlphaFoldDB" id="A0AAJ7UHI1"/>
<gene>
    <name evidence="7" type="primary">LOC116957673</name>
</gene>
<dbReference type="SUPFAM" id="SSF54556">
    <property type="entry name" value="Chitinase insertion domain"/>
    <property type="match status" value="1"/>
</dbReference>
<accession>A0AAJ7UHI1</accession>
<protein>
    <submittedName>
        <fullName evidence="7">Chitotriosidase-1-like</fullName>
    </submittedName>
</protein>
<evidence type="ECO:0000313" key="7">
    <source>
        <dbReference type="RefSeq" id="XP_032835874.1"/>
    </source>
</evidence>
<evidence type="ECO:0000256" key="1">
    <source>
        <dbReference type="ARBA" id="ARBA00022801"/>
    </source>
</evidence>
<dbReference type="SUPFAM" id="SSF51445">
    <property type="entry name" value="(Trans)glycosidases"/>
    <property type="match status" value="1"/>
</dbReference>
<evidence type="ECO:0000256" key="2">
    <source>
        <dbReference type="ARBA" id="ARBA00023295"/>
    </source>
</evidence>
<keyword evidence="4" id="KW-1133">Transmembrane helix</keyword>
<evidence type="ECO:0000259" key="5">
    <source>
        <dbReference type="PROSITE" id="PS51910"/>
    </source>
</evidence>
<dbReference type="PANTHER" id="PTHR11177:SF317">
    <property type="entry name" value="CHITINASE 12-RELATED"/>
    <property type="match status" value="1"/>
</dbReference>
<dbReference type="GO" id="GO:0006032">
    <property type="term" value="P:chitin catabolic process"/>
    <property type="evidence" value="ECO:0007669"/>
    <property type="project" value="TreeGrafter"/>
</dbReference>